<evidence type="ECO:0000256" key="1">
    <source>
        <dbReference type="ARBA" id="ARBA00022679"/>
    </source>
</evidence>
<feature type="active site" evidence="2">
    <location>
        <position position="321"/>
    </location>
</feature>
<keyword evidence="4" id="KW-0012">Acyltransferase</keyword>
<dbReference type="PANTHER" id="PTHR32268">
    <property type="entry name" value="HOMOSERINE O-ACETYLTRANSFERASE"/>
    <property type="match status" value="1"/>
</dbReference>
<feature type="domain" description="AB hydrolase-1" evidence="3">
    <location>
        <begin position="61"/>
        <end position="309"/>
    </location>
</feature>
<dbReference type="Proteomes" id="UP000253099">
    <property type="component" value="Unassembled WGS sequence"/>
</dbReference>
<protein>
    <submittedName>
        <fullName evidence="4">Homoserine O-acetyltransferase</fullName>
        <ecNumber evidence="4">2.3.1.31</ecNumber>
    </submittedName>
</protein>
<dbReference type="EC" id="2.3.1.31" evidence="4"/>
<feature type="active site" evidence="2">
    <location>
        <position position="291"/>
    </location>
</feature>
<name>A0A366MD30_9EURY</name>
<keyword evidence="5" id="KW-1185">Reference proteome</keyword>
<dbReference type="GO" id="GO:0009086">
    <property type="term" value="P:methionine biosynthetic process"/>
    <property type="evidence" value="ECO:0007669"/>
    <property type="project" value="TreeGrafter"/>
</dbReference>
<dbReference type="AlphaFoldDB" id="A0A366MD30"/>
<feature type="active site" description="Nucleophile" evidence="2">
    <location>
        <position position="148"/>
    </location>
</feature>
<sequence>MNINNKNYKIAVNEEDFTPEYYFIDSFEFSSGETLKKLPVEYMGFGTPKFDDNGHIIISVAFFHGWGGDFGSLRRLIDVLGPGKPLDTEKFFIISITTLGSPNSASPSVMEIGNKFPKYSIEDMVKFQMKFLKDKFHVEHLKGVIGNSMGGFQALTLAAIFPDYVDFVISLVSTYKVSGHNYALFKFMNNIIESDPNYNDGDYRDSLKKMKKTLMLANTLMYPFGLSREYYYGLNNNEIDLAMKEMEDETVEEDWDPHDTVYRNNALLSHDIKDIVSNIKVKTLIVAINQDQCFPPELDGIPMSKMIKDSELVIYDSNMGHIGTHEIIKIKKELANFLKDFK</sequence>
<dbReference type="PANTHER" id="PTHR32268:SF11">
    <property type="entry name" value="HOMOSERINE O-ACETYLTRANSFERASE"/>
    <property type="match status" value="1"/>
</dbReference>
<dbReference type="GO" id="GO:0004414">
    <property type="term" value="F:homoserine O-acetyltransferase activity"/>
    <property type="evidence" value="ECO:0007669"/>
    <property type="project" value="UniProtKB-EC"/>
</dbReference>
<dbReference type="InterPro" id="IPR008220">
    <property type="entry name" value="HAT_MetX-like"/>
</dbReference>
<gene>
    <name evidence="4" type="primary">metX</name>
    <name evidence="4" type="ORF">ALNOE001_08060</name>
</gene>
<keyword evidence="1 4" id="KW-0808">Transferase</keyword>
<evidence type="ECO:0000259" key="3">
    <source>
        <dbReference type="Pfam" id="PF00561"/>
    </source>
</evidence>
<proteinExistence type="predicted"/>
<organism evidence="4 5">
    <name type="scientific">Candidatus Methanobinarius endosymbioticus</name>
    <dbReference type="NCBI Taxonomy" id="2006182"/>
    <lineage>
        <taxon>Archaea</taxon>
        <taxon>Methanobacteriati</taxon>
        <taxon>Methanobacteriota</taxon>
        <taxon>Methanomada group</taxon>
        <taxon>Methanobacteria</taxon>
        <taxon>Methanobacteriales</taxon>
        <taxon>Methanobacteriaceae</taxon>
        <taxon>Candidatus Methanobinarius</taxon>
    </lineage>
</organism>
<dbReference type="Pfam" id="PF00561">
    <property type="entry name" value="Abhydrolase_1"/>
    <property type="match status" value="1"/>
</dbReference>
<dbReference type="InterPro" id="IPR000073">
    <property type="entry name" value="AB_hydrolase_1"/>
</dbReference>
<evidence type="ECO:0000256" key="2">
    <source>
        <dbReference type="PIRSR" id="PIRSR000443-1"/>
    </source>
</evidence>
<dbReference type="SUPFAM" id="SSF53474">
    <property type="entry name" value="alpha/beta-Hydrolases"/>
    <property type="match status" value="1"/>
</dbReference>
<dbReference type="PIRSF" id="PIRSF000443">
    <property type="entry name" value="Homoser_Ac_trans"/>
    <property type="match status" value="1"/>
</dbReference>
<dbReference type="InterPro" id="IPR029058">
    <property type="entry name" value="AB_hydrolase_fold"/>
</dbReference>
<accession>A0A366MD30</accession>
<evidence type="ECO:0000313" key="5">
    <source>
        <dbReference type="Proteomes" id="UP000253099"/>
    </source>
</evidence>
<dbReference type="EMBL" id="NIZT01000020">
    <property type="protein sequence ID" value="RBQ23733.1"/>
    <property type="molecule type" value="Genomic_DNA"/>
</dbReference>
<reference evidence="4 5" key="1">
    <citation type="submission" date="2018-06" db="EMBL/GenBank/DDBJ databases">
        <title>Genomic insight into two independent archaeal endosymbiosis events.</title>
        <authorList>
            <person name="Lind A.E."/>
            <person name="Lewis W.H."/>
            <person name="Spang A."/>
            <person name="Guy L."/>
            <person name="Embley M.T."/>
            <person name="Ettema T.J.G."/>
        </authorList>
    </citation>
    <scope>NUCLEOTIDE SEQUENCE [LARGE SCALE GENOMIC DNA]</scope>
    <source>
        <strain evidence="4">NOE</strain>
    </source>
</reference>
<comment type="caution">
    <text evidence="4">The sequence shown here is derived from an EMBL/GenBank/DDBJ whole genome shotgun (WGS) entry which is preliminary data.</text>
</comment>
<evidence type="ECO:0000313" key="4">
    <source>
        <dbReference type="EMBL" id="RBQ23733.1"/>
    </source>
</evidence>
<dbReference type="Gene3D" id="3.40.50.1820">
    <property type="entry name" value="alpha/beta hydrolase"/>
    <property type="match status" value="1"/>
</dbReference>
<dbReference type="GO" id="GO:0009092">
    <property type="term" value="P:homoserine metabolic process"/>
    <property type="evidence" value="ECO:0007669"/>
    <property type="project" value="TreeGrafter"/>
</dbReference>